<accession>A0A7E4V3X8</accession>
<reference evidence="1" key="1">
    <citation type="journal article" date="2013" name="Genetics">
        <title>The draft genome and transcriptome of Panagrellus redivivus are shaped by the harsh demands of a free-living lifestyle.</title>
        <authorList>
            <person name="Srinivasan J."/>
            <person name="Dillman A.R."/>
            <person name="Macchietto M.G."/>
            <person name="Heikkinen L."/>
            <person name="Lakso M."/>
            <person name="Fracchia K.M."/>
            <person name="Antoshechkin I."/>
            <person name="Mortazavi A."/>
            <person name="Wong G."/>
            <person name="Sternberg P.W."/>
        </authorList>
    </citation>
    <scope>NUCLEOTIDE SEQUENCE [LARGE SCALE GENOMIC DNA]</scope>
    <source>
        <strain evidence="1">MT8872</strain>
    </source>
</reference>
<organism evidence="1 2">
    <name type="scientific">Panagrellus redivivus</name>
    <name type="common">Microworm</name>
    <dbReference type="NCBI Taxonomy" id="6233"/>
    <lineage>
        <taxon>Eukaryota</taxon>
        <taxon>Metazoa</taxon>
        <taxon>Ecdysozoa</taxon>
        <taxon>Nematoda</taxon>
        <taxon>Chromadorea</taxon>
        <taxon>Rhabditida</taxon>
        <taxon>Tylenchina</taxon>
        <taxon>Panagrolaimomorpha</taxon>
        <taxon>Panagrolaimoidea</taxon>
        <taxon>Panagrolaimidae</taxon>
        <taxon>Panagrellus</taxon>
    </lineage>
</organism>
<keyword evidence="1" id="KW-1185">Reference proteome</keyword>
<dbReference type="Proteomes" id="UP000492821">
    <property type="component" value="Unassembled WGS sequence"/>
</dbReference>
<dbReference type="WBParaSite" id="Pan_g16270.t1">
    <property type="protein sequence ID" value="Pan_g16270.t1"/>
    <property type="gene ID" value="Pan_g16270"/>
</dbReference>
<reference evidence="2" key="2">
    <citation type="submission" date="2020-10" db="UniProtKB">
        <authorList>
            <consortium name="WormBaseParasite"/>
        </authorList>
    </citation>
    <scope>IDENTIFICATION</scope>
</reference>
<evidence type="ECO:0000313" key="2">
    <source>
        <dbReference type="WBParaSite" id="Pan_g16270.t1"/>
    </source>
</evidence>
<name>A0A7E4V3X8_PANRE</name>
<proteinExistence type="predicted"/>
<protein>
    <submittedName>
        <fullName evidence="2">Transposase</fullName>
    </submittedName>
</protein>
<sequence>MLLRTTPISRARSTRVLTLAVRPVDVAYCVHIDEAWVNILSRNVISLATGKSNMATLAAFFEGRSLALADMTSTLWTCSCLLSDILA</sequence>
<evidence type="ECO:0000313" key="1">
    <source>
        <dbReference type="Proteomes" id="UP000492821"/>
    </source>
</evidence>
<dbReference type="AlphaFoldDB" id="A0A7E4V3X8"/>